<keyword evidence="2" id="KW-0812">Transmembrane</keyword>
<sequence length="749" mass="85704">MAKAKGRRKEGGRGTEDRSLAEMRKRNDNKPGMHGWLLNAFAMALVGIAFLIPLIYTSQIDAVRSDICDNNTDSAHLNVQDFLDNFVCQYKPKDHVISKVDIPGYCHPKLQSIPQNRTQLVSNSQIFPSTTLFLLKRTIQWWRDAPYHSDGIEAGEHVMTLPRPLQIWDLDALRDRFIQQHFLGYTSDGLSKQIQEHIALHKETKNPLDSGAYLAVYLLRLLQSSPISCLAETNECRSKDSQDIELVPWTDIEQHSERIDLLRDYLNILPTYADRIPDSNNYNMHEHPITWSKQMLESLFPKHTHTYNLIVSYQTMVHSEYNALKVTSQEEFGAHVNYSEYIGMRINVISRAFSAIANEHNPGSSWNTVGSRPLSDELMSYTTSNFGAASKQTSGFKFRSMCPLLDMYNSHPNPNVIWRYDPLTSSYNILANNNTIPPNHEIIVSYGKYTDGHLFAKYGYVNGDGSSKSEVSLNIFHRILGDVGLSWQFSPLPFHLWNQQYGDGSVSANSTQLLDMQSKELLRYLMFDDGHKECIQFKNNDNSLTKQQELKLLKFQHLKRLANLSLAWIVRLPARFPNAQPYSDKSAVQGDESRVGIDAKRILSICRLLSLTVDDVGGEAMDYLRNSLSHGYSPTSPETHFQVEMHGSTLEYRSLMCVARLSDIAFRRYGQYSQPNGNPEPKDRNGREWTAWYIRDGEMRLLSILRQTAMNEANKIKHQNQLKDEIIFMRERPCSLEYSLPILNLDAST</sequence>
<evidence type="ECO:0000256" key="2">
    <source>
        <dbReference type="SAM" id="Phobius"/>
    </source>
</evidence>
<evidence type="ECO:0000313" key="3">
    <source>
        <dbReference type="EMBL" id="KAL3765940.1"/>
    </source>
</evidence>
<organism evidence="3 4">
    <name type="scientific">Cyclotella atomus</name>
    <dbReference type="NCBI Taxonomy" id="382360"/>
    <lineage>
        <taxon>Eukaryota</taxon>
        <taxon>Sar</taxon>
        <taxon>Stramenopiles</taxon>
        <taxon>Ochrophyta</taxon>
        <taxon>Bacillariophyta</taxon>
        <taxon>Coscinodiscophyceae</taxon>
        <taxon>Thalassiosirophycidae</taxon>
        <taxon>Stephanodiscales</taxon>
        <taxon>Stephanodiscaceae</taxon>
        <taxon>Cyclotella</taxon>
    </lineage>
</organism>
<feature type="region of interest" description="Disordered" evidence="1">
    <location>
        <begin position="1"/>
        <end position="27"/>
    </location>
</feature>
<evidence type="ECO:0000256" key="1">
    <source>
        <dbReference type="SAM" id="MobiDB-lite"/>
    </source>
</evidence>
<dbReference type="InterPro" id="IPR046341">
    <property type="entry name" value="SET_dom_sf"/>
</dbReference>
<name>A0ABD3MPK9_9STRA</name>
<dbReference type="Gene3D" id="3.90.1410.10">
    <property type="entry name" value="set domain protein methyltransferase, domain 1"/>
    <property type="match status" value="1"/>
</dbReference>
<protein>
    <recommendedName>
        <fullName evidence="5">SET domain-containing protein</fullName>
    </recommendedName>
</protein>
<dbReference type="AlphaFoldDB" id="A0ABD3MPK9"/>
<dbReference type="InterPro" id="IPR050600">
    <property type="entry name" value="SETD3_SETD6_MTase"/>
</dbReference>
<dbReference type="PANTHER" id="PTHR13271:SF155">
    <property type="entry name" value="SET DOMAIN-CONTAINING PROTEIN"/>
    <property type="match status" value="1"/>
</dbReference>
<evidence type="ECO:0000313" key="4">
    <source>
        <dbReference type="Proteomes" id="UP001530400"/>
    </source>
</evidence>
<dbReference type="SUPFAM" id="SSF82199">
    <property type="entry name" value="SET domain"/>
    <property type="match status" value="1"/>
</dbReference>
<keyword evidence="2" id="KW-0472">Membrane</keyword>
<comment type="caution">
    <text evidence="3">The sequence shown here is derived from an EMBL/GenBank/DDBJ whole genome shotgun (WGS) entry which is preliminary data.</text>
</comment>
<dbReference type="PANTHER" id="PTHR13271">
    <property type="entry name" value="UNCHARACTERIZED PUTATIVE METHYLTRANSFERASE"/>
    <property type="match status" value="1"/>
</dbReference>
<keyword evidence="4" id="KW-1185">Reference proteome</keyword>
<accession>A0ABD3MPK9</accession>
<dbReference type="EMBL" id="JALLPJ020001393">
    <property type="protein sequence ID" value="KAL3765940.1"/>
    <property type="molecule type" value="Genomic_DNA"/>
</dbReference>
<reference evidence="3 4" key="1">
    <citation type="submission" date="2024-10" db="EMBL/GenBank/DDBJ databases">
        <title>Updated reference genomes for cyclostephanoid diatoms.</title>
        <authorList>
            <person name="Roberts W.R."/>
            <person name="Alverson A.J."/>
        </authorList>
    </citation>
    <scope>NUCLEOTIDE SEQUENCE [LARGE SCALE GENOMIC DNA]</scope>
    <source>
        <strain evidence="3 4">AJA010-31</strain>
    </source>
</reference>
<dbReference type="Proteomes" id="UP001530400">
    <property type="component" value="Unassembled WGS sequence"/>
</dbReference>
<feature type="compositionally biased region" description="Basic and acidic residues" evidence="1">
    <location>
        <begin position="9"/>
        <end position="27"/>
    </location>
</feature>
<proteinExistence type="predicted"/>
<keyword evidence="2" id="KW-1133">Transmembrane helix</keyword>
<feature type="transmembrane region" description="Helical" evidence="2">
    <location>
        <begin position="33"/>
        <end position="56"/>
    </location>
</feature>
<evidence type="ECO:0008006" key="5">
    <source>
        <dbReference type="Google" id="ProtNLM"/>
    </source>
</evidence>
<gene>
    <name evidence="3" type="ORF">ACHAWO_005889</name>
</gene>